<feature type="region of interest" description="Disordered" evidence="2">
    <location>
        <begin position="369"/>
        <end position="408"/>
    </location>
</feature>
<dbReference type="InterPro" id="IPR052641">
    <property type="entry name" value="AKAP7_isoform_gamma"/>
</dbReference>
<dbReference type="AlphaFoldDB" id="F7CN37"/>
<proteinExistence type="predicted"/>
<dbReference type="STRING" id="8364.ENSXETP00000018064"/>
<feature type="domain" description="A-kinase anchor protein 7-like phosphoesterase" evidence="3">
    <location>
        <begin position="74"/>
        <end position="270"/>
    </location>
</feature>
<protein>
    <submittedName>
        <fullName evidence="5">A-kinase-anchoring protein 7</fullName>
    </submittedName>
</protein>
<feature type="region of interest" description="Disordered" evidence="2">
    <location>
        <begin position="303"/>
        <end position="352"/>
    </location>
</feature>
<dbReference type="InterPro" id="IPR019511">
    <property type="entry name" value="AKAP7_RI-RII-bd_dom"/>
</dbReference>
<dbReference type="Pfam" id="PF10470">
    <property type="entry name" value="AKAP7_RIRII_bdg"/>
    <property type="match status" value="1"/>
</dbReference>
<gene>
    <name evidence="5" type="primary">akap7</name>
</gene>
<dbReference type="PANTHER" id="PTHR15934">
    <property type="entry name" value="RNA 2',3'-CYCLIC PHOSPHODIESTERASE"/>
    <property type="match status" value="1"/>
</dbReference>
<feature type="domain" description="A-kinase anchor protein 7 RI-RII subunit-binding" evidence="4">
    <location>
        <begin position="510"/>
        <end position="563"/>
    </location>
</feature>
<dbReference type="Gene3D" id="3.90.1140.10">
    <property type="entry name" value="Cyclic phosphodiesterase"/>
    <property type="match status" value="1"/>
</dbReference>
<dbReference type="HOGENOM" id="CLU_623424_0_0_1"/>
<evidence type="ECO:0000256" key="2">
    <source>
        <dbReference type="SAM" id="MobiDB-lite"/>
    </source>
</evidence>
<accession>F7CN37</accession>
<organism evidence="5">
    <name type="scientific">Xenopus tropicalis</name>
    <name type="common">Western clawed frog</name>
    <name type="synonym">Silurana tropicalis</name>
    <dbReference type="NCBI Taxonomy" id="8364"/>
    <lineage>
        <taxon>Eukaryota</taxon>
        <taxon>Metazoa</taxon>
        <taxon>Chordata</taxon>
        <taxon>Craniata</taxon>
        <taxon>Vertebrata</taxon>
        <taxon>Euteleostomi</taxon>
        <taxon>Amphibia</taxon>
        <taxon>Batrachia</taxon>
        <taxon>Anura</taxon>
        <taxon>Pipoidea</taxon>
        <taxon>Pipidae</taxon>
        <taxon>Xenopodinae</taxon>
        <taxon>Xenopus</taxon>
        <taxon>Silurana</taxon>
    </lineage>
</organism>
<evidence type="ECO:0000256" key="1">
    <source>
        <dbReference type="ARBA" id="ARBA00038702"/>
    </source>
</evidence>
<feature type="region of interest" description="Disordered" evidence="2">
    <location>
        <begin position="47"/>
        <end position="67"/>
    </location>
</feature>
<dbReference type="Bgee" id="ENSXETG00000008240">
    <property type="expression patterns" value="Expressed in heart and 12 other cell types or tissues"/>
</dbReference>
<evidence type="ECO:0000313" key="5">
    <source>
        <dbReference type="Ensembl" id="ENSXETP00000018064"/>
    </source>
</evidence>
<sequence length="568" mass="63438">MAQCVSSAHHNFLSGNKTTMLFVRRALQIAASCWNQPITPVIRTPDKKIKKKRKRKGIEENEDGGENKKQKRANYFVSLPILNPKILGDISTFQDAVLKKEPKLSRAMVPKGSFHLTLFVTHLANEEEVSLAASSFLEIKRPVEEILDGNPLILSFRGVTEFRNEVVFGKITEGDSQATLKKISEAIERIFKEKGIIAFGYKGFVPHLTFIKLSRSPKLRRQGLKKINASLYEDFKEHNFGEELMARLDLCSMLKKRQENGYYHTEASIYFDSAANHDSGDSEEIAKDSSTAIVAGKLTQSEDHTKGDSVFHSESVTSTSSESSGSSSKNSLVGGMDGNLAGGSESINNNDNMNLKQFSAHIKAPVVQGRQNQGEAKSSFTKKKTFSVMPLNDGSSPKQKNKMKKKTLCGQVKDTSQINTRQTTTLDLKETSLVELVSLQKQRMQVEQEKREQNENNMSLLLDRLTMIQEHQRYTNKNLNGLNKKLSFISKQLGQIVQLLQPSAGHKNGREPDDAELLSLSKRLVENAVLKAVQQYIEETQAKARQTDGILLEASNSEKNENNTVMAQ</sequence>
<dbReference type="eggNOG" id="KOG2814">
    <property type="taxonomic scope" value="Eukaryota"/>
</dbReference>
<dbReference type="InParanoid" id="F7CN37"/>
<dbReference type="Pfam" id="PF10469">
    <property type="entry name" value="AKAP7_NLS"/>
    <property type="match status" value="1"/>
</dbReference>
<evidence type="ECO:0000259" key="4">
    <source>
        <dbReference type="Pfam" id="PF10470"/>
    </source>
</evidence>
<dbReference type="InterPro" id="IPR019510">
    <property type="entry name" value="AKAP7-like_phosphoesterase"/>
</dbReference>
<dbReference type="InterPro" id="IPR009097">
    <property type="entry name" value="Cyclic_Pdiesterase"/>
</dbReference>
<feature type="compositionally biased region" description="Low complexity" evidence="2">
    <location>
        <begin position="312"/>
        <end position="331"/>
    </location>
</feature>
<dbReference type="GeneTree" id="ENSGT00940000167189"/>
<dbReference type="FunCoup" id="F7CN37">
    <property type="interactions" value="266"/>
</dbReference>
<reference evidence="5" key="2">
    <citation type="submission" date="2011-06" db="UniProtKB">
        <authorList>
            <consortium name="Ensembl"/>
        </authorList>
    </citation>
    <scope>IDENTIFICATION</scope>
</reference>
<dbReference type="Xenbase" id="XB-GENE-962909">
    <property type="gene designation" value="akap7"/>
</dbReference>
<reference evidence="5" key="1">
    <citation type="journal article" date="2010" name="Science">
        <title>The genome of the Western clawed frog Xenopus tropicalis.</title>
        <authorList>
            <person name="Hellsten U."/>
            <person name="Harland R.M."/>
            <person name="Gilchrist M.J."/>
            <person name="Hendrix D."/>
            <person name="Jurka J."/>
            <person name="Kapitonov V."/>
            <person name="Ovcharenko I."/>
            <person name="Putnam N.H."/>
            <person name="Shu S."/>
            <person name="Taher L."/>
            <person name="Blitz I.L."/>
            <person name="Blumberg B."/>
            <person name="Dichmann D.S."/>
            <person name="Dubchak I."/>
            <person name="Amaya E."/>
            <person name="Detter J.C."/>
            <person name="Fletcher R."/>
            <person name="Gerhard D.S."/>
            <person name="Goodstein D."/>
            <person name="Graves T."/>
            <person name="Grigoriev I.V."/>
            <person name="Grimwood J."/>
            <person name="Kawashima T."/>
            <person name="Lindquist E."/>
            <person name="Lucas S.M."/>
            <person name="Mead P.E."/>
            <person name="Mitros T."/>
            <person name="Ogino H."/>
            <person name="Ohta Y."/>
            <person name="Poliakov A.V."/>
            <person name="Pollet N."/>
            <person name="Robert J."/>
            <person name="Salamov A."/>
            <person name="Sater A.K."/>
            <person name="Schmutz J."/>
            <person name="Terry A."/>
            <person name="Vize P.D."/>
            <person name="Warren W.C."/>
            <person name="Wells D."/>
            <person name="Wills A."/>
            <person name="Wilson R.K."/>
            <person name="Zimmerman L.B."/>
            <person name="Zorn A.M."/>
            <person name="Grainger R."/>
            <person name="Grammer T."/>
            <person name="Khokha M.K."/>
            <person name="Richardson P.M."/>
            <person name="Rokhsar D.S."/>
        </authorList>
    </citation>
    <scope>NUCLEOTIDE SEQUENCE [LARGE SCALE GENOMIC DNA]</scope>
    <source>
        <strain evidence="5">Nigerian</strain>
    </source>
</reference>
<name>F7CN37_XENTR</name>
<comment type="subunit">
    <text evidence="1">Binds cAMP-dependent protein kinase (PKA). Interacts with PRKCA; only the cytoplasmic form is capable of interacting with PRKCA.</text>
</comment>
<dbReference type="PANTHER" id="PTHR15934:SF6">
    <property type="entry name" value="A-KINASE ANCHOR PROTEIN 7 ISOFORM GAMMA"/>
    <property type="match status" value="1"/>
</dbReference>
<dbReference type="Ensembl" id="ENSXETT00000018064">
    <property type="protein sequence ID" value="ENSXETP00000018064"/>
    <property type="gene ID" value="ENSXETG00000008240"/>
</dbReference>
<evidence type="ECO:0000259" key="3">
    <source>
        <dbReference type="Pfam" id="PF10469"/>
    </source>
</evidence>
<dbReference type="SUPFAM" id="SSF55144">
    <property type="entry name" value="LigT-like"/>
    <property type="match status" value="1"/>
</dbReference>